<dbReference type="GO" id="GO:0005634">
    <property type="term" value="C:nucleus"/>
    <property type="evidence" value="ECO:0007669"/>
    <property type="project" value="UniProtKB-SubCell"/>
</dbReference>
<keyword evidence="12" id="KW-0227">DNA damage</keyword>
<dbReference type="PANTHER" id="PTHR36531:SF6">
    <property type="entry name" value="DNA REPLICATION ATP-DEPENDENT HELICASE_NUCLEASE DNA2"/>
    <property type="match status" value="1"/>
</dbReference>
<organism evidence="27 28">
    <name type="scientific">Ensete ventricosum</name>
    <name type="common">Abyssinian banana</name>
    <name type="synonym">Musa ensete</name>
    <dbReference type="NCBI Taxonomy" id="4639"/>
    <lineage>
        <taxon>Eukaryota</taxon>
        <taxon>Viridiplantae</taxon>
        <taxon>Streptophyta</taxon>
        <taxon>Embryophyta</taxon>
        <taxon>Tracheophyta</taxon>
        <taxon>Spermatophyta</taxon>
        <taxon>Magnoliopsida</taxon>
        <taxon>Liliopsida</taxon>
        <taxon>Zingiberales</taxon>
        <taxon>Musaceae</taxon>
        <taxon>Ensete</taxon>
    </lineage>
</organism>
<dbReference type="GO" id="GO:0017116">
    <property type="term" value="F:single-stranded DNA helicase activity"/>
    <property type="evidence" value="ECO:0007669"/>
    <property type="project" value="InterPro"/>
</dbReference>
<dbReference type="Gene3D" id="3.90.320.10">
    <property type="match status" value="1"/>
</dbReference>
<dbReference type="InterPro" id="IPR041679">
    <property type="entry name" value="DNA2/NAM7-like_C"/>
</dbReference>
<evidence type="ECO:0000256" key="12">
    <source>
        <dbReference type="ARBA" id="ARBA00022763"/>
    </source>
</evidence>
<keyword evidence="11" id="KW-0547">Nucleotide-binding</keyword>
<feature type="compositionally biased region" description="Polar residues" evidence="23">
    <location>
        <begin position="140"/>
        <end position="156"/>
    </location>
</feature>
<comment type="catalytic activity">
    <reaction evidence="22">
        <text>ATP + H2O = ADP + phosphate + H(+)</text>
        <dbReference type="Rhea" id="RHEA:13065"/>
        <dbReference type="ChEBI" id="CHEBI:15377"/>
        <dbReference type="ChEBI" id="CHEBI:15378"/>
        <dbReference type="ChEBI" id="CHEBI:30616"/>
        <dbReference type="ChEBI" id="CHEBI:43474"/>
        <dbReference type="ChEBI" id="CHEBI:456216"/>
        <dbReference type="EC" id="3.6.4.12"/>
    </reaction>
</comment>
<dbReference type="EC" id="3.6.4.12" evidence="5"/>
<dbReference type="EMBL" id="JAQQAF010000002">
    <property type="protein sequence ID" value="KAJ8506308.1"/>
    <property type="molecule type" value="Genomic_DNA"/>
</dbReference>
<sequence>MGESDDVWAGKPSHRPSPFSFLPLRALSVHPRFPAAFSPRRPQPSFPPATMAPKKRASASSSSSSSSSFSRRNNQSQQPSQPSKFGIQHFFERHSQSQAAASSSFPNPPDPIPDRNLNPPQPEPAVADKPPPPPDAPSEGGQSSSWQISPEVSKSVTNKRVRFSPGMLICQSQDDGGDVVTWKISPVNERLQSLSSKQLPRMMRISREAPRPQESTLRPCSLKQDPSCSNSKLEKWLSSSAAMASDKSLSFSREVLFEESEDYGSHESNDDAKIATAVDLKSSFRTPPSMPYGSKEQLIGGVDCNEETEQLGSQVYRKALLDLLDQVKDAITDEPVSGDPRHFEGQDATAAEIQLESDPSKRSFEANPSEIDSNSSPYDTFLVLEVSEKHKSTDSLCVQTHLKILRLLNEQSGQERILHLCDEWFYTLVGPGDTISVVGDFDEMGRCIVDHAKNLVIVHPDILLSGTRVASSFTCSRRAVLDERLKSSEHSSAALLGTLLHQIFQAGLLKEFPSRQFLEEYAGMVLQKNIENIYACGANEKDIFLKLIEAIPRILNWVTCFKVKEEGKSMSVDFGHSDGIKEVNISEVIDIEEMAWAPRYGLKGMIDASVRVKITSSSNGSHETIMPLEFKTGKGNNGQIAMEHCAQVILYTLLMSDRYMNNDINSGLLYYLQMDQTQGVKVQQSDLIGLIMRRNELATEILKALRTQYLPPMLQNLTMCKACRHLNICTVYHKAYGGNSDSSGLGDLFNNLVGHLTVDHCKFLKHWVHLVDLEAQASQANKKAILCPHTRRGDNRTGSLSYTLVNLKSDFPGHESVHNGRYIYHFVRHGQIGQEQKFFSESRMNNLDCTFRCGDYVVLSTEAGRIAVASGVINDISRSHVSVSFSRRLRLPGADRSLEMERLIQEVWRIDKDEFASSFAIMRFNLIQLFAQSSQCGNLRKMIVDLETPRFDSEGILSQDPAVSYIRSEKKLNDDQRRSIQKILATKDYTLILGMPGTGKTSTMVHAVKALLIRGASILLTSYTNSAIDTLLIKLKSQGIDFVRVGRREAVHTDVLEHCFTEDMHTVDEIKAKMEHVRVVGVTCLGINHPLLVNKKFDICIMDEAGQTTLPVSLGPLMLASKFVLVGDHYQLPPLVQSTEARENGMCISLFCRLSEAHPQAISALQCQYRMCAGIMELSNALIYGNRLRCGSSEIADAKLEFSSSKSTILWQQEILNPNRPVIFVGTDNLAGTEERDHKTTVSYSEAYIISEITKELIRRGIAGDGIGIITPYNSQANIIRQVIDASVEVQTIDKYQGRDKDCIMVSFVRSSKNLRSCNSSLLGDWHRINVAITRAKKKLIMVGSCETLSRVPLLKLLIEKVNEQDGIVCISNNDLPCMEEQKKSFHPSL</sequence>
<evidence type="ECO:0000256" key="4">
    <source>
        <dbReference type="ARBA" id="ARBA00007913"/>
    </source>
</evidence>
<dbReference type="InterPro" id="IPR027417">
    <property type="entry name" value="P-loop_NTPase"/>
</dbReference>
<dbReference type="GO" id="GO:0006281">
    <property type="term" value="P:DNA repair"/>
    <property type="evidence" value="ECO:0007669"/>
    <property type="project" value="UniProtKB-KW"/>
</dbReference>
<evidence type="ECO:0000256" key="5">
    <source>
        <dbReference type="ARBA" id="ARBA00012551"/>
    </source>
</evidence>
<evidence type="ECO:0000313" key="28">
    <source>
        <dbReference type="Proteomes" id="UP001222027"/>
    </source>
</evidence>
<evidence type="ECO:0000256" key="13">
    <source>
        <dbReference type="ARBA" id="ARBA00022801"/>
    </source>
</evidence>
<proteinExistence type="inferred from homology"/>
<dbReference type="InterPro" id="IPR011604">
    <property type="entry name" value="PDDEXK-like_dom_sf"/>
</dbReference>
<dbReference type="PANTHER" id="PTHR36531">
    <property type="entry name" value="CRISPR-ASSOCIATED EXONUCLEASE CAS4"/>
    <property type="match status" value="1"/>
</dbReference>
<feature type="region of interest" description="Disordered" evidence="23">
    <location>
        <begin position="353"/>
        <end position="373"/>
    </location>
</feature>
<evidence type="ECO:0000256" key="21">
    <source>
        <dbReference type="ARBA" id="ARBA00023268"/>
    </source>
</evidence>
<evidence type="ECO:0000256" key="3">
    <source>
        <dbReference type="ARBA" id="ARBA00004286"/>
    </source>
</evidence>
<dbReference type="GO" id="GO:0016787">
    <property type="term" value="F:hydrolase activity"/>
    <property type="evidence" value="ECO:0007669"/>
    <property type="project" value="UniProtKB-KW"/>
</dbReference>
<feature type="domain" description="DNA replication factor Dna2 N-terminal" evidence="24">
    <location>
        <begin position="410"/>
        <end position="612"/>
    </location>
</feature>
<keyword evidence="17" id="KW-0411">Iron-sulfur</keyword>
<feature type="region of interest" description="Disordered" evidence="23">
    <location>
        <begin position="34"/>
        <end position="160"/>
    </location>
</feature>
<evidence type="ECO:0000256" key="16">
    <source>
        <dbReference type="ARBA" id="ARBA00023004"/>
    </source>
</evidence>
<evidence type="ECO:0000256" key="6">
    <source>
        <dbReference type="ARBA" id="ARBA00022454"/>
    </source>
</evidence>
<dbReference type="GO" id="GO:0005524">
    <property type="term" value="F:ATP binding"/>
    <property type="evidence" value="ECO:0007669"/>
    <property type="project" value="UniProtKB-KW"/>
</dbReference>
<dbReference type="CDD" id="cd18808">
    <property type="entry name" value="SF1_C_Upf1"/>
    <property type="match status" value="1"/>
</dbReference>
<name>A0AAV8RU51_ENSVE</name>
<keyword evidence="21" id="KW-0511">Multifunctional enzyme</keyword>
<evidence type="ECO:0000256" key="14">
    <source>
        <dbReference type="ARBA" id="ARBA00022806"/>
    </source>
</evidence>
<dbReference type="GO" id="GO:0046872">
    <property type="term" value="F:metal ion binding"/>
    <property type="evidence" value="ECO:0007669"/>
    <property type="project" value="UniProtKB-KW"/>
</dbReference>
<evidence type="ECO:0000256" key="1">
    <source>
        <dbReference type="ARBA" id="ARBA00001966"/>
    </source>
</evidence>
<dbReference type="GO" id="GO:0003677">
    <property type="term" value="F:DNA binding"/>
    <property type="evidence" value="ECO:0007669"/>
    <property type="project" value="UniProtKB-KW"/>
</dbReference>
<dbReference type="GO" id="GO:0005694">
    <property type="term" value="C:chromosome"/>
    <property type="evidence" value="ECO:0007669"/>
    <property type="project" value="UniProtKB-SubCell"/>
</dbReference>
<dbReference type="GO" id="GO:0004518">
    <property type="term" value="F:nuclease activity"/>
    <property type="evidence" value="ECO:0007669"/>
    <property type="project" value="UniProtKB-KW"/>
</dbReference>
<dbReference type="InterPro" id="IPR014808">
    <property type="entry name" value="DNA_replication_fac_Dna2_N"/>
</dbReference>
<comment type="similarity">
    <text evidence="4">Belongs to the DNA2/NAM7 helicase family.</text>
</comment>
<evidence type="ECO:0000256" key="22">
    <source>
        <dbReference type="ARBA" id="ARBA00047995"/>
    </source>
</evidence>
<dbReference type="GO" id="GO:0006260">
    <property type="term" value="P:DNA replication"/>
    <property type="evidence" value="ECO:0007669"/>
    <property type="project" value="UniProtKB-KW"/>
</dbReference>
<dbReference type="FunFam" id="3.90.320.10:FF:000001">
    <property type="entry name" value="DNA replication helicase Dna2"/>
    <property type="match status" value="1"/>
</dbReference>
<dbReference type="SUPFAM" id="SSF52540">
    <property type="entry name" value="P-loop containing nucleoside triphosphate hydrolases"/>
    <property type="match status" value="1"/>
</dbReference>
<feature type="region of interest" description="Disordered" evidence="23">
    <location>
        <begin position="1"/>
        <end position="21"/>
    </location>
</feature>
<evidence type="ECO:0000256" key="20">
    <source>
        <dbReference type="ARBA" id="ARBA00023242"/>
    </source>
</evidence>
<keyword evidence="13" id="KW-0378">Hydrolase</keyword>
<evidence type="ECO:0000256" key="23">
    <source>
        <dbReference type="SAM" id="MobiDB-lite"/>
    </source>
</evidence>
<comment type="cofactor">
    <cofactor evidence="1">
        <name>[4Fe-4S] cluster</name>
        <dbReference type="ChEBI" id="CHEBI:49883"/>
    </cofactor>
</comment>
<dbReference type="CDD" id="cd22318">
    <property type="entry name" value="DNA2_N-like"/>
    <property type="match status" value="1"/>
</dbReference>
<protein>
    <recommendedName>
        <fullName evidence="5">DNA helicase</fullName>
        <ecNumber evidence="5">3.6.4.12</ecNumber>
    </recommendedName>
</protein>
<evidence type="ECO:0000259" key="25">
    <source>
        <dbReference type="Pfam" id="PF13086"/>
    </source>
</evidence>
<keyword evidence="6" id="KW-0158">Chromosome</keyword>
<evidence type="ECO:0000256" key="18">
    <source>
        <dbReference type="ARBA" id="ARBA00023125"/>
    </source>
</evidence>
<evidence type="ECO:0000256" key="15">
    <source>
        <dbReference type="ARBA" id="ARBA00022840"/>
    </source>
</evidence>
<keyword evidence="28" id="KW-1185">Reference proteome</keyword>
<dbReference type="FunFam" id="3.40.50.300:FF:001490">
    <property type="entry name" value="DNA replication helicase"/>
    <property type="match status" value="1"/>
</dbReference>
<evidence type="ECO:0000259" key="24">
    <source>
        <dbReference type="Pfam" id="PF08696"/>
    </source>
</evidence>
<keyword evidence="15" id="KW-0067">ATP-binding</keyword>
<evidence type="ECO:0000256" key="10">
    <source>
        <dbReference type="ARBA" id="ARBA00022723"/>
    </source>
</evidence>
<feature type="compositionally biased region" description="Pro residues" evidence="23">
    <location>
        <begin position="119"/>
        <end position="136"/>
    </location>
</feature>
<evidence type="ECO:0000259" key="26">
    <source>
        <dbReference type="Pfam" id="PF13087"/>
    </source>
</evidence>
<dbReference type="InterPro" id="IPR026851">
    <property type="entry name" value="Dna2/JHS1_DEXXQ-box"/>
</dbReference>
<feature type="compositionally biased region" description="Low complexity" evidence="23">
    <location>
        <begin position="58"/>
        <end position="85"/>
    </location>
</feature>
<keyword evidence="16" id="KW-0408">Iron</keyword>
<evidence type="ECO:0000256" key="11">
    <source>
        <dbReference type="ARBA" id="ARBA00022741"/>
    </source>
</evidence>
<reference evidence="27 28" key="1">
    <citation type="submission" date="2022-12" db="EMBL/GenBank/DDBJ databases">
        <title>Chromosome-scale assembly of the Ensete ventricosum genome.</title>
        <authorList>
            <person name="Dussert Y."/>
            <person name="Stocks J."/>
            <person name="Wendawek A."/>
            <person name="Woldeyes F."/>
            <person name="Nichols R.A."/>
            <person name="Borrell J.S."/>
        </authorList>
    </citation>
    <scope>NUCLEOTIDE SEQUENCE [LARGE SCALE GENOMIC DNA]</scope>
    <source>
        <strain evidence="28">cv. Maze</strain>
        <tissue evidence="27">Seeds</tissue>
    </source>
</reference>
<keyword evidence="14" id="KW-0347">Helicase</keyword>
<keyword evidence="9" id="KW-0540">Nuclease</keyword>
<evidence type="ECO:0000256" key="9">
    <source>
        <dbReference type="ARBA" id="ARBA00022722"/>
    </source>
</evidence>
<evidence type="ECO:0000256" key="17">
    <source>
        <dbReference type="ARBA" id="ARBA00023014"/>
    </source>
</evidence>
<dbReference type="Pfam" id="PF13086">
    <property type="entry name" value="AAA_11"/>
    <property type="match status" value="2"/>
</dbReference>
<comment type="caution">
    <text evidence="27">The sequence shown here is derived from an EMBL/GenBank/DDBJ whole genome shotgun (WGS) entry which is preliminary data.</text>
</comment>
<evidence type="ECO:0000256" key="2">
    <source>
        <dbReference type="ARBA" id="ARBA00004123"/>
    </source>
</evidence>
<feature type="domain" description="DNA2/NAM7 helicase helicase" evidence="25">
    <location>
        <begin position="971"/>
        <end position="1065"/>
    </location>
</feature>
<dbReference type="Proteomes" id="UP001222027">
    <property type="component" value="Unassembled WGS sequence"/>
</dbReference>
<keyword evidence="8" id="KW-0235">DNA replication</keyword>
<keyword evidence="20" id="KW-0539">Nucleus</keyword>
<gene>
    <name evidence="27" type="ORF">OPV22_007194</name>
</gene>
<accession>A0AAV8RU51</accession>
<evidence type="ECO:0000256" key="19">
    <source>
        <dbReference type="ARBA" id="ARBA00023204"/>
    </source>
</evidence>
<evidence type="ECO:0000313" key="27">
    <source>
        <dbReference type="EMBL" id="KAJ8506308.1"/>
    </source>
</evidence>
<dbReference type="InterPro" id="IPR051827">
    <property type="entry name" value="Cas4_exonuclease"/>
</dbReference>
<comment type="subcellular location">
    <subcellularLocation>
        <location evidence="3">Chromosome</location>
    </subcellularLocation>
    <subcellularLocation>
        <location evidence="2">Nucleus</location>
    </subcellularLocation>
</comment>
<evidence type="ECO:0000256" key="8">
    <source>
        <dbReference type="ARBA" id="ARBA00022705"/>
    </source>
</evidence>
<dbReference type="CDD" id="cd18041">
    <property type="entry name" value="DEXXQc_DNA2"/>
    <property type="match status" value="1"/>
</dbReference>
<feature type="domain" description="DNA2/NAM7 helicase helicase" evidence="25">
    <location>
        <begin position="1075"/>
        <end position="1138"/>
    </location>
</feature>
<dbReference type="Pfam" id="PF08696">
    <property type="entry name" value="Dna2"/>
    <property type="match status" value="1"/>
</dbReference>
<dbReference type="FunFam" id="3.40.50.300:FF:001170">
    <property type="entry name" value="DNA replication helicase Dna2"/>
    <property type="match status" value="1"/>
</dbReference>
<dbReference type="GO" id="GO:0051539">
    <property type="term" value="F:4 iron, 4 sulfur cluster binding"/>
    <property type="evidence" value="ECO:0007669"/>
    <property type="project" value="UniProtKB-KW"/>
</dbReference>
<evidence type="ECO:0000256" key="7">
    <source>
        <dbReference type="ARBA" id="ARBA00022485"/>
    </source>
</evidence>
<dbReference type="InterPro" id="IPR047187">
    <property type="entry name" value="SF1_C_Upf1"/>
</dbReference>
<keyword evidence="10" id="KW-0479">Metal-binding</keyword>
<dbReference type="Pfam" id="PF13087">
    <property type="entry name" value="AAA_12"/>
    <property type="match status" value="1"/>
</dbReference>
<keyword evidence="18" id="KW-0238">DNA-binding</keyword>
<dbReference type="InterPro" id="IPR041677">
    <property type="entry name" value="DNA2/NAM7_AAA_11"/>
</dbReference>
<keyword evidence="19" id="KW-0234">DNA repair</keyword>
<keyword evidence="7" id="KW-0004">4Fe-4S</keyword>
<feature type="domain" description="DNA2/NAM7 helicase-like C-terminal" evidence="26">
    <location>
        <begin position="1148"/>
        <end position="1346"/>
    </location>
</feature>
<dbReference type="Gene3D" id="3.40.50.300">
    <property type="entry name" value="P-loop containing nucleotide triphosphate hydrolases"/>
    <property type="match status" value="2"/>
</dbReference>